<dbReference type="InterPro" id="IPR027796">
    <property type="entry name" value="OTT_1508_deam-like"/>
</dbReference>
<feature type="compositionally biased region" description="Acidic residues" evidence="1">
    <location>
        <begin position="39"/>
        <end position="48"/>
    </location>
</feature>
<dbReference type="Pfam" id="PF14441">
    <property type="entry name" value="OTT_1508_deam"/>
    <property type="match status" value="1"/>
</dbReference>
<reference evidence="2" key="1">
    <citation type="journal article" date="2020" name="Stud. Mycol.">
        <title>101 Dothideomycetes genomes: a test case for predicting lifestyles and emergence of pathogens.</title>
        <authorList>
            <person name="Haridas S."/>
            <person name="Albert R."/>
            <person name="Binder M."/>
            <person name="Bloem J."/>
            <person name="Labutti K."/>
            <person name="Salamov A."/>
            <person name="Andreopoulos B."/>
            <person name="Baker S."/>
            <person name="Barry K."/>
            <person name="Bills G."/>
            <person name="Bluhm B."/>
            <person name="Cannon C."/>
            <person name="Castanera R."/>
            <person name="Culley D."/>
            <person name="Daum C."/>
            <person name="Ezra D."/>
            <person name="Gonzalez J."/>
            <person name="Henrissat B."/>
            <person name="Kuo A."/>
            <person name="Liang C."/>
            <person name="Lipzen A."/>
            <person name="Lutzoni F."/>
            <person name="Magnuson J."/>
            <person name="Mondo S."/>
            <person name="Nolan M."/>
            <person name="Ohm R."/>
            <person name="Pangilinan J."/>
            <person name="Park H.-J."/>
            <person name="Ramirez L."/>
            <person name="Alfaro M."/>
            <person name="Sun H."/>
            <person name="Tritt A."/>
            <person name="Yoshinaga Y."/>
            <person name="Zwiers L.-H."/>
            <person name="Turgeon B."/>
            <person name="Goodwin S."/>
            <person name="Spatafora J."/>
            <person name="Crous P."/>
            <person name="Grigoriev I."/>
        </authorList>
    </citation>
    <scope>NUCLEOTIDE SEQUENCE</scope>
    <source>
        <strain evidence="2">CBS 121167</strain>
    </source>
</reference>
<dbReference type="RefSeq" id="XP_033392304.1">
    <property type="nucleotide sequence ID" value="XM_033543616.1"/>
</dbReference>
<dbReference type="Proteomes" id="UP000799438">
    <property type="component" value="Unassembled WGS sequence"/>
</dbReference>
<dbReference type="EMBL" id="ML995516">
    <property type="protein sequence ID" value="KAF2136586.1"/>
    <property type="molecule type" value="Genomic_DNA"/>
</dbReference>
<evidence type="ECO:0008006" key="4">
    <source>
        <dbReference type="Google" id="ProtNLM"/>
    </source>
</evidence>
<protein>
    <recommendedName>
        <fullName evidence="4">Suppressor of anucleate metulae protein B</fullName>
    </recommendedName>
</protein>
<dbReference type="OrthoDB" id="4851849at2759"/>
<feature type="region of interest" description="Disordered" evidence="1">
    <location>
        <begin position="435"/>
        <end position="457"/>
    </location>
</feature>
<keyword evidence="3" id="KW-1185">Reference proteome</keyword>
<dbReference type="PANTHER" id="PTHR42037">
    <property type="match status" value="1"/>
</dbReference>
<sequence length="671" mass="76758">MDDQTLVNFREFTALAHLLSLRITDTIEPLSADNIENAENVDDSDSEASIDITRPEALATSQSDKICRRFLNRLSETLAIDKHGRFVAAAALREDEKENRVDIWVAGFKQDEDRKMLSALDKGMNSAANSNSSENSSRDAENLWSTMLLYSRPRTENYRKDLKSLFQQHRKSITKALSKNSEKSPEVAKMLQNVISEVNGRPHNTRKNKSVDKKLDNVVVSAFKARESMTAETLNSMLEETTLAEKIYSGICFLGRLRAAYETFMTICFTTWCGYRVQVQPISKFNPARTPGKSLILAETLNLLDLPLSDEILKAHVRKKGFKQRTAVSKFDKLQIQNFYVHAEVQLLFYLRKTNINDCFPYIGSSKLNCFLCAEFLKAFGGFQTRGCHGHLYSKWLIPQTAEYPENIEEVHSALRKVEDEVRRQLLTPTMKRKPAKAESTIGLTETSTMPNPLGSQSNTLVQEYLRNRIQETEQQMFLDKLNLRSNHKREQEDACSVYDEQAETEDYAHSGDESPVHGECEGGCYRETSRRCSMCGSGLFCSTSCESKRSSRHLFRCNLRPLTTADYLYRDVIRDEMPKDPDVLADFGFSRLPRKDYFKLLGLYQGLMKHLKVTVKELHQWQQAETIPEDTMRIFSGVPEKARGGYYPWFMKNHQRIFGSEPADTKPGRT</sequence>
<dbReference type="AlphaFoldDB" id="A0A6A6AYA7"/>
<organism evidence="2 3">
    <name type="scientific">Aplosporella prunicola CBS 121167</name>
    <dbReference type="NCBI Taxonomy" id="1176127"/>
    <lineage>
        <taxon>Eukaryota</taxon>
        <taxon>Fungi</taxon>
        <taxon>Dikarya</taxon>
        <taxon>Ascomycota</taxon>
        <taxon>Pezizomycotina</taxon>
        <taxon>Dothideomycetes</taxon>
        <taxon>Dothideomycetes incertae sedis</taxon>
        <taxon>Botryosphaeriales</taxon>
        <taxon>Aplosporellaceae</taxon>
        <taxon>Aplosporella</taxon>
    </lineage>
</organism>
<dbReference type="PANTHER" id="PTHR42037:SF1">
    <property type="match status" value="1"/>
</dbReference>
<accession>A0A6A6AYA7</accession>
<evidence type="ECO:0000256" key="1">
    <source>
        <dbReference type="SAM" id="MobiDB-lite"/>
    </source>
</evidence>
<name>A0A6A6AYA7_9PEZI</name>
<gene>
    <name evidence="2" type="ORF">K452DRAFT_313025</name>
</gene>
<feature type="region of interest" description="Disordered" evidence="1">
    <location>
        <begin position="36"/>
        <end position="55"/>
    </location>
</feature>
<dbReference type="GeneID" id="54301113"/>
<proteinExistence type="predicted"/>
<feature type="compositionally biased region" description="Polar residues" evidence="1">
    <location>
        <begin position="442"/>
        <end position="457"/>
    </location>
</feature>
<evidence type="ECO:0000313" key="2">
    <source>
        <dbReference type="EMBL" id="KAF2136586.1"/>
    </source>
</evidence>
<evidence type="ECO:0000313" key="3">
    <source>
        <dbReference type="Proteomes" id="UP000799438"/>
    </source>
</evidence>